<accession>A0A392V6H7</accession>
<dbReference type="AlphaFoldDB" id="A0A392V6H7"/>
<feature type="non-terminal residue" evidence="1">
    <location>
        <position position="31"/>
    </location>
</feature>
<organism evidence="1 2">
    <name type="scientific">Trifolium medium</name>
    <dbReference type="NCBI Taxonomy" id="97028"/>
    <lineage>
        <taxon>Eukaryota</taxon>
        <taxon>Viridiplantae</taxon>
        <taxon>Streptophyta</taxon>
        <taxon>Embryophyta</taxon>
        <taxon>Tracheophyta</taxon>
        <taxon>Spermatophyta</taxon>
        <taxon>Magnoliopsida</taxon>
        <taxon>eudicotyledons</taxon>
        <taxon>Gunneridae</taxon>
        <taxon>Pentapetalae</taxon>
        <taxon>rosids</taxon>
        <taxon>fabids</taxon>
        <taxon>Fabales</taxon>
        <taxon>Fabaceae</taxon>
        <taxon>Papilionoideae</taxon>
        <taxon>50 kb inversion clade</taxon>
        <taxon>NPAAA clade</taxon>
        <taxon>Hologalegina</taxon>
        <taxon>IRL clade</taxon>
        <taxon>Trifolieae</taxon>
        <taxon>Trifolium</taxon>
    </lineage>
</organism>
<comment type="caution">
    <text evidence="1">The sequence shown here is derived from an EMBL/GenBank/DDBJ whole genome shotgun (WGS) entry which is preliminary data.</text>
</comment>
<evidence type="ECO:0000313" key="2">
    <source>
        <dbReference type="Proteomes" id="UP000265520"/>
    </source>
</evidence>
<reference evidence="1 2" key="1">
    <citation type="journal article" date="2018" name="Front. Plant Sci.">
        <title>Red Clover (Trifolium pratense) and Zigzag Clover (T. medium) - A Picture of Genomic Similarities and Differences.</title>
        <authorList>
            <person name="Dluhosova J."/>
            <person name="Istvanek J."/>
            <person name="Nedelnik J."/>
            <person name="Repkova J."/>
        </authorList>
    </citation>
    <scope>NUCLEOTIDE SEQUENCE [LARGE SCALE GENOMIC DNA]</scope>
    <source>
        <strain evidence="2">cv. 10/8</strain>
        <tissue evidence="1">Leaf</tissue>
    </source>
</reference>
<sequence>MLQEHQEIYVLCGPVPETASNLFLHCDCVAK</sequence>
<evidence type="ECO:0000313" key="1">
    <source>
        <dbReference type="EMBL" id="MCI82445.1"/>
    </source>
</evidence>
<proteinExistence type="predicted"/>
<protein>
    <submittedName>
        <fullName evidence="1">Uncharacterized protein</fullName>
    </submittedName>
</protein>
<dbReference type="Proteomes" id="UP000265520">
    <property type="component" value="Unassembled WGS sequence"/>
</dbReference>
<dbReference type="EMBL" id="LXQA011043587">
    <property type="protein sequence ID" value="MCI82445.1"/>
    <property type="molecule type" value="Genomic_DNA"/>
</dbReference>
<name>A0A392V6H7_9FABA</name>
<keyword evidence="2" id="KW-1185">Reference proteome</keyword>